<dbReference type="GO" id="GO:0090522">
    <property type="term" value="P:vesicle tethering involved in exocytosis"/>
    <property type="evidence" value="ECO:0007669"/>
    <property type="project" value="UniProtKB-UniRule"/>
</dbReference>
<dbReference type="EMBL" id="ML004454">
    <property type="protein sequence ID" value="RKP30664.1"/>
    <property type="molecule type" value="Genomic_DNA"/>
</dbReference>
<dbReference type="GO" id="GO:0006612">
    <property type="term" value="P:protein targeting to membrane"/>
    <property type="evidence" value="ECO:0007669"/>
    <property type="project" value="UniProtKB-UniRule"/>
</dbReference>
<dbReference type="OrthoDB" id="272977at2759"/>
<dbReference type="Pfam" id="PF20652">
    <property type="entry name" value="Sec8_C"/>
    <property type="match status" value="1"/>
</dbReference>
<dbReference type="PANTHER" id="PTHR14146">
    <property type="entry name" value="EXOCYST COMPLEX COMPONENT 4"/>
    <property type="match status" value="1"/>
</dbReference>
<reference evidence="8" key="1">
    <citation type="journal article" date="2018" name="Nat. Microbiol.">
        <title>Leveraging single-cell genomics to expand the fungal tree of life.</title>
        <authorList>
            <person name="Ahrendt S.R."/>
            <person name="Quandt C.A."/>
            <person name="Ciobanu D."/>
            <person name="Clum A."/>
            <person name="Salamov A."/>
            <person name="Andreopoulos B."/>
            <person name="Cheng J.F."/>
            <person name="Woyke T."/>
            <person name="Pelin A."/>
            <person name="Henrissat B."/>
            <person name="Reynolds N.K."/>
            <person name="Benny G.L."/>
            <person name="Smith M.E."/>
            <person name="James T.Y."/>
            <person name="Grigoriev I.V."/>
        </authorList>
    </citation>
    <scope>NUCLEOTIDE SEQUENCE [LARGE SCALE GENOMIC DNA]</scope>
    <source>
        <strain evidence="8">Baker2002</strain>
    </source>
</reference>
<evidence type="ECO:0000259" key="6">
    <source>
        <dbReference type="Pfam" id="PF20652"/>
    </source>
</evidence>
<dbReference type="GO" id="GO:0006893">
    <property type="term" value="P:Golgi to plasma membrane transport"/>
    <property type="evidence" value="ECO:0007669"/>
    <property type="project" value="TreeGrafter"/>
</dbReference>
<feature type="domain" description="Exocyst complex component Sec8 N-terminal" evidence="5">
    <location>
        <begin position="29"/>
        <end position="168"/>
    </location>
</feature>
<gene>
    <name evidence="7" type="ORF">METBISCDRAFT_15695</name>
</gene>
<dbReference type="InterPro" id="IPR048630">
    <property type="entry name" value="Sec8_M"/>
</dbReference>
<dbReference type="GO" id="GO:0000145">
    <property type="term" value="C:exocyst"/>
    <property type="evidence" value="ECO:0007669"/>
    <property type="project" value="UniProtKB-UniRule"/>
</dbReference>
<organism evidence="7 8">
    <name type="scientific">Metschnikowia bicuspidata</name>
    <dbReference type="NCBI Taxonomy" id="27322"/>
    <lineage>
        <taxon>Eukaryota</taxon>
        <taxon>Fungi</taxon>
        <taxon>Dikarya</taxon>
        <taxon>Ascomycota</taxon>
        <taxon>Saccharomycotina</taxon>
        <taxon>Pichiomycetes</taxon>
        <taxon>Metschnikowiaceae</taxon>
        <taxon>Metschnikowia</taxon>
    </lineage>
</organism>
<dbReference type="Proteomes" id="UP000268321">
    <property type="component" value="Unassembled WGS sequence"/>
</dbReference>
<name>A0A4P9ZCP6_9ASCO</name>
<keyword evidence="8" id="KW-1185">Reference proteome</keyword>
<evidence type="ECO:0000313" key="8">
    <source>
        <dbReference type="Proteomes" id="UP000268321"/>
    </source>
</evidence>
<accession>A0A4P9ZCP6</accession>
<evidence type="ECO:0000256" key="1">
    <source>
        <dbReference type="ARBA" id="ARBA00022448"/>
    </source>
</evidence>
<dbReference type="PANTHER" id="PTHR14146:SF0">
    <property type="entry name" value="EXOCYST COMPLEX COMPONENT 4"/>
    <property type="match status" value="1"/>
</dbReference>
<comment type="function">
    <text evidence="4">Component of the exocyst complex involved in the docking of exocytic vesicles with fusion sites on the plasma membrane.</text>
</comment>
<evidence type="ECO:0000313" key="7">
    <source>
        <dbReference type="EMBL" id="RKP30664.1"/>
    </source>
</evidence>
<evidence type="ECO:0000256" key="2">
    <source>
        <dbReference type="ARBA" id="ARBA00022483"/>
    </source>
</evidence>
<dbReference type="AlphaFoldDB" id="A0A4P9ZCP6"/>
<keyword evidence="3 4" id="KW-0653">Protein transport</keyword>
<keyword evidence="2 4" id="KW-0268">Exocytosis</keyword>
<dbReference type="GO" id="GO:0015031">
    <property type="term" value="P:protein transport"/>
    <property type="evidence" value="ECO:0007669"/>
    <property type="project" value="UniProtKB-KW"/>
</dbReference>
<proteinExistence type="inferred from homology"/>
<comment type="similarity">
    <text evidence="4">Belongs to the SEC8 family.</text>
</comment>
<dbReference type="GO" id="GO:0006904">
    <property type="term" value="P:vesicle docking involved in exocytosis"/>
    <property type="evidence" value="ECO:0007669"/>
    <property type="project" value="InterPro"/>
</dbReference>
<dbReference type="InterPro" id="IPR039682">
    <property type="entry name" value="Sec8/EXOC4"/>
</dbReference>
<dbReference type="InterPro" id="IPR007191">
    <property type="entry name" value="Sec8_exocyst_N"/>
</dbReference>
<dbReference type="Pfam" id="PF04048">
    <property type="entry name" value="Sec8_N"/>
    <property type="match status" value="1"/>
</dbReference>
<sequence length="1081" mass="122599">MGNRYRAASLSYGVSAEEQERSLKSIAHLKLLHRELKYEWSQLASGDLTPLEMAIAFLDDTLVGMAHRKPSFDVLCENFGSALRAAVVDNHEIFNNSAGLYHILLRTAQDSQKQAETIGYLIESSTQDMRTRTAFLRELDANSIKYSETIELLDAVARMSAIPSEVERLIGEKKIHNVYDVIAQGYETAAKYNLWSLSAMALIQNFLEVQLHTLYDMIIEEVKNEIYLRNFASVKNAWLFLFCTSSPSAVCWSQLLNSTTLEQSIHNLANADVTDIADRLSGFTDVFLQKLLPKLHHKSSTSELGAIDYSVLLDSALNSYVELYFYLYRLFCTATKLNKLDLIVSVLLTSLRLEIQVLISRVTEETKLGKLGNLQRLTKLQKTKKLDQFSIHDKLNSSKLYDAAIPVLHDLFFSVFVACLTVLQRHRVTWEIVKLIKLKEYFSSYSFEKTWRIVLEELRALVATYIDEAESETKALKTDGSNANYGGNDDKIHKVLMKKRLFSFEEADPSAELSQVSQKLTEAAGVLPGFDLRKAVGNGVSVKDTSPYISSEHFNSSVHVLVPQTVFNMRVVLEHFLVFVSGAQRLFVGSSSLSSKSAQDFFLDVLKNVFLVRFREEVDIAFVECIAADSHNSRSGFGQAVVALSSDSLDVSNLQTMLSPHRVYLNAVQFRHLFVSLCYIINTSFSYRKDMSGLVLSLLTKFSRSYTDYHEDLLTTGGTQDITEIRIGAVAGLQTTKPKSQVNQWMRIPDLLQSSGQLLGALTADSTVTDVVHNLVQKEIVQMFSASKAFDHSKEDILDDEWFHHVCYLVLTSLWVLLWLPMMRKESNYNVCGLNESKTSTEDVETLKFEFSFLDNGRPSAAVVDRMQKIYLTLSLDKIVDFDTSIKAFESIRDNALIALRYDIRLKSLYHIEQSFKETFVLSIEPADCDPFILLFNKEIYFIGTKVQDLLTPSEIECVFCGLPQFINRAFIQGSELIKVVNGNGIKKILLNIFTTQQVLRTVMKKEDTVDLSNASKYYEFFTVNEKLLLEKLSTDKIYTQSEVLNLVRLIYSEKLNSTSVSQFNRTMYADLVARIKELYK</sequence>
<feature type="domain" description="Exocyst complex component Sec8 middle helical bundle" evidence="6">
    <location>
        <begin position="324"/>
        <end position="577"/>
    </location>
</feature>
<protein>
    <recommendedName>
        <fullName evidence="4">Exocyst complex component Sec8</fullName>
    </recommendedName>
</protein>
<keyword evidence="1 4" id="KW-0813">Transport</keyword>
<evidence type="ECO:0000256" key="4">
    <source>
        <dbReference type="RuleBase" id="RU367079"/>
    </source>
</evidence>
<evidence type="ECO:0000256" key="3">
    <source>
        <dbReference type="ARBA" id="ARBA00022927"/>
    </source>
</evidence>
<evidence type="ECO:0000259" key="5">
    <source>
        <dbReference type="Pfam" id="PF04048"/>
    </source>
</evidence>